<dbReference type="STRING" id="157783.LK03_05895"/>
<dbReference type="SUPFAM" id="SSF47336">
    <property type="entry name" value="ACP-like"/>
    <property type="match status" value="1"/>
</dbReference>
<dbReference type="Proteomes" id="UP000029493">
    <property type="component" value="Chromosome"/>
</dbReference>
<dbReference type="Pfam" id="PF00550">
    <property type="entry name" value="PP-binding"/>
    <property type="match status" value="1"/>
</dbReference>
<protein>
    <submittedName>
        <fullName evidence="2">Acyl carrier protein</fullName>
    </submittedName>
</protein>
<sequence>MSDATLKQHLASIIEDVIGTPVQADDQLIESGLVDSMTAVDIVMAVRLEFGCRMPPTEIDEHLESVNALARFVKANMLNRVY</sequence>
<dbReference type="EMBL" id="CP009455">
    <property type="protein sequence ID" value="AIR88828.1"/>
    <property type="molecule type" value="Genomic_DNA"/>
</dbReference>
<evidence type="ECO:0000259" key="1">
    <source>
        <dbReference type="PROSITE" id="PS50075"/>
    </source>
</evidence>
<reference evidence="2 3" key="1">
    <citation type="submission" date="2014-09" db="EMBL/GenBank/DDBJ databases">
        <authorList>
            <person name="Chan K.-G."/>
        </authorList>
    </citation>
    <scope>NUCLEOTIDE SEQUENCE [LARGE SCALE GENOMIC DNA]</scope>
    <source>
        <strain evidence="2 3">ND07</strain>
    </source>
</reference>
<dbReference type="KEGG" id="psw:LK03_05895"/>
<feature type="domain" description="Carrier" evidence="1">
    <location>
        <begin position="1"/>
        <end position="77"/>
    </location>
</feature>
<name>A0A089YAH8_9PSED</name>
<accession>A0A089YAH8</accession>
<keyword evidence="3" id="KW-1185">Reference proteome</keyword>
<proteinExistence type="predicted"/>
<dbReference type="OrthoDB" id="6905271at2"/>
<dbReference type="Gene3D" id="1.10.1200.10">
    <property type="entry name" value="ACP-like"/>
    <property type="match status" value="1"/>
</dbReference>
<evidence type="ECO:0000313" key="3">
    <source>
        <dbReference type="Proteomes" id="UP000029493"/>
    </source>
</evidence>
<dbReference type="InterPro" id="IPR009081">
    <property type="entry name" value="PP-bd_ACP"/>
</dbReference>
<dbReference type="PROSITE" id="PS50075">
    <property type="entry name" value="CARRIER"/>
    <property type="match status" value="1"/>
</dbReference>
<evidence type="ECO:0000313" key="2">
    <source>
        <dbReference type="EMBL" id="AIR88828.1"/>
    </source>
</evidence>
<organism evidence="2 3">
    <name type="scientific">Pseudomonas cremoricolorata</name>
    <dbReference type="NCBI Taxonomy" id="157783"/>
    <lineage>
        <taxon>Bacteria</taxon>
        <taxon>Pseudomonadati</taxon>
        <taxon>Pseudomonadota</taxon>
        <taxon>Gammaproteobacteria</taxon>
        <taxon>Pseudomonadales</taxon>
        <taxon>Pseudomonadaceae</taxon>
        <taxon>Pseudomonas</taxon>
    </lineage>
</organism>
<dbReference type="AlphaFoldDB" id="A0A089YAH8"/>
<dbReference type="InterPro" id="IPR036736">
    <property type="entry name" value="ACP-like_sf"/>
</dbReference>
<dbReference type="eggNOG" id="COG0236">
    <property type="taxonomic scope" value="Bacteria"/>
</dbReference>
<dbReference type="RefSeq" id="WP_038411484.1">
    <property type="nucleotide sequence ID" value="NZ_CP009455.1"/>
</dbReference>
<gene>
    <name evidence="2" type="ORF">LK03_05895</name>
</gene>